<evidence type="ECO:0000256" key="1">
    <source>
        <dbReference type="SAM" id="MobiDB-lite"/>
    </source>
</evidence>
<comment type="caution">
    <text evidence="4">The sequence shown here is derived from an EMBL/GenBank/DDBJ whole genome shotgun (WGS) entry which is preliminary data.</text>
</comment>
<dbReference type="AlphaFoldDB" id="A0AA41QLU9"/>
<feature type="compositionally biased region" description="Low complexity" evidence="1">
    <location>
        <begin position="253"/>
        <end position="279"/>
    </location>
</feature>
<gene>
    <name evidence="4" type="ORF">ML536_07000</name>
</gene>
<dbReference type="InterPro" id="IPR011990">
    <property type="entry name" value="TPR-like_helical_dom_sf"/>
</dbReference>
<dbReference type="InterPro" id="IPR018704">
    <property type="entry name" value="SecYEG/CpoB_TPR"/>
</dbReference>
<feature type="region of interest" description="Disordered" evidence="1">
    <location>
        <begin position="218"/>
        <end position="323"/>
    </location>
</feature>
<dbReference type="Pfam" id="PF09976">
    <property type="entry name" value="TPR_21"/>
    <property type="match status" value="1"/>
</dbReference>
<accession>A0AA41QLU9</accession>
<feature type="transmembrane region" description="Helical" evidence="2">
    <location>
        <begin position="26"/>
        <end position="50"/>
    </location>
</feature>
<evidence type="ECO:0000256" key="2">
    <source>
        <dbReference type="SAM" id="Phobius"/>
    </source>
</evidence>
<keyword evidence="2" id="KW-1133">Transmembrane helix</keyword>
<evidence type="ECO:0000313" key="4">
    <source>
        <dbReference type="EMBL" id="MCI0126572.1"/>
    </source>
</evidence>
<dbReference type="RefSeq" id="WP_281735403.1">
    <property type="nucleotide sequence ID" value="NZ_JAKETQ010000001.1"/>
</dbReference>
<feature type="compositionally biased region" description="Low complexity" evidence="1">
    <location>
        <begin position="224"/>
        <end position="245"/>
    </location>
</feature>
<reference evidence="4" key="1">
    <citation type="submission" date="2022-03" db="EMBL/GenBank/DDBJ databases">
        <title>The complete genome sequence of a Methyloterrigena soli.</title>
        <authorList>
            <person name="Zi Z."/>
        </authorList>
    </citation>
    <scope>NUCLEOTIDE SEQUENCE</scope>
    <source>
        <strain evidence="4">M48</strain>
    </source>
</reference>
<keyword evidence="2" id="KW-0472">Membrane</keyword>
<organism evidence="4 5">
    <name type="scientific">Paradevosia shaoguanensis</name>
    <dbReference type="NCBI Taxonomy" id="1335043"/>
    <lineage>
        <taxon>Bacteria</taxon>
        <taxon>Pseudomonadati</taxon>
        <taxon>Pseudomonadota</taxon>
        <taxon>Alphaproteobacteria</taxon>
        <taxon>Hyphomicrobiales</taxon>
        <taxon>Devosiaceae</taxon>
        <taxon>Paradevosia</taxon>
    </lineage>
</organism>
<evidence type="ECO:0000259" key="3">
    <source>
        <dbReference type="Pfam" id="PF09976"/>
    </source>
</evidence>
<dbReference type="Proteomes" id="UP001156140">
    <property type="component" value="Unassembled WGS sequence"/>
</dbReference>
<evidence type="ECO:0000313" key="5">
    <source>
        <dbReference type="Proteomes" id="UP001156140"/>
    </source>
</evidence>
<dbReference type="EMBL" id="JALAZD010000001">
    <property type="protein sequence ID" value="MCI0126572.1"/>
    <property type="molecule type" value="Genomic_DNA"/>
</dbReference>
<dbReference type="Gene3D" id="1.25.40.10">
    <property type="entry name" value="Tetratricopeptide repeat domain"/>
    <property type="match status" value="1"/>
</dbReference>
<sequence length="323" mass="32859">MSQDNIFREVDEELQRERMRTLWRRFGPYVIGAAVAVVLIVAINEGWAWWRNSTAASASDEYYAALKLADSGDVAGAQAELTKIEGQGGGYATLAKFKQAALLAKEGKQAEAVAAYDALAAAESNVRLRELALVLAGNILVDSGTLADVEQRVGSLNTPDSPMRNSAREAIGLAQYKAGDLAAAKATFESIMADPIAPRDLQSRADVYIGQIIAEGGAPADNVATDTPAPATETPAPAADAAPAAPAAPAPAPAAESPAAAPAAETPAPAAEAPATDAANPLANSSSMMQMMAPAPTQAPAEQPAAPAAAQPATPAEAPAAVN</sequence>
<feature type="compositionally biased region" description="Low complexity" evidence="1">
    <location>
        <begin position="288"/>
        <end position="323"/>
    </location>
</feature>
<keyword evidence="5" id="KW-1185">Reference proteome</keyword>
<protein>
    <submittedName>
        <fullName evidence="4">Tetratricopeptide repeat protein</fullName>
    </submittedName>
</protein>
<feature type="domain" description="Ancillary SecYEG translocon subunit/Cell division coordinator CpoB TPR" evidence="3">
    <location>
        <begin position="22"/>
        <end position="190"/>
    </location>
</feature>
<name>A0AA41QLU9_9HYPH</name>
<keyword evidence="2" id="KW-0812">Transmembrane</keyword>
<proteinExistence type="predicted"/>